<keyword evidence="2" id="KW-0479">Metal-binding</keyword>
<dbReference type="Gramene" id="AET2Gv20956900.48">
    <property type="protein sequence ID" value="AET2Gv20956900.48"/>
    <property type="gene ID" value="AET2Gv20956900"/>
</dbReference>
<dbReference type="GO" id="GO:0012505">
    <property type="term" value="C:endomembrane system"/>
    <property type="evidence" value="ECO:0007669"/>
    <property type="project" value="UniProtKB-SubCell"/>
</dbReference>
<evidence type="ECO:0000256" key="3">
    <source>
        <dbReference type="ARBA" id="ARBA00022842"/>
    </source>
</evidence>
<comment type="subcellular location">
    <subcellularLocation>
        <location evidence="1">Endomembrane system</location>
        <topology evidence="1">Multi-pass membrane protein</topology>
    </subcellularLocation>
</comment>
<dbReference type="Gene3D" id="1.20.1110.10">
    <property type="entry name" value="Calcium-transporting ATPase, transmembrane domain"/>
    <property type="match status" value="1"/>
</dbReference>
<evidence type="ECO:0000256" key="1">
    <source>
        <dbReference type="ARBA" id="ARBA00004127"/>
    </source>
</evidence>
<evidence type="ECO:0000313" key="6">
    <source>
        <dbReference type="EnsemblPlants" id="AET2Gv20956900.48"/>
    </source>
</evidence>
<dbReference type="GO" id="GO:0046872">
    <property type="term" value="F:metal ion binding"/>
    <property type="evidence" value="ECO:0007669"/>
    <property type="project" value="UniProtKB-KW"/>
</dbReference>
<evidence type="ECO:0000256" key="4">
    <source>
        <dbReference type="SAM" id="Phobius"/>
    </source>
</evidence>
<evidence type="ECO:0000256" key="2">
    <source>
        <dbReference type="ARBA" id="ARBA00022723"/>
    </source>
</evidence>
<reference evidence="6" key="5">
    <citation type="journal article" date="2021" name="G3 (Bethesda)">
        <title>Aegilops tauschii genome assembly Aet v5.0 features greater sequence contiguity and improved annotation.</title>
        <authorList>
            <person name="Wang L."/>
            <person name="Zhu T."/>
            <person name="Rodriguez J.C."/>
            <person name="Deal K.R."/>
            <person name="Dubcovsky J."/>
            <person name="McGuire P.E."/>
            <person name="Lux T."/>
            <person name="Spannagl M."/>
            <person name="Mayer K.F.X."/>
            <person name="Baldrich P."/>
            <person name="Meyers B.C."/>
            <person name="Huo N."/>
            <person name="Gu Y.Q."/>
            <person name="Zhou H."/>
            <person name="Devos K.M."/>
            <person name="Bennetzen J.L."/>
            <person name="Unver T."/>
            <person name="Budak H."/>
            <person name="Gulick P.J."/>
            <person name="Galiba G."/>
            <person name="Kalapos B."/>
            <person name="Nelson D.R."/>
            <person name="Li P."/>
            <person name="You F.M."/>
            <person name="Luo M.C."/>
            <person name="Dvorak J."/>
        </authorList>
    </citation>
    <scope>NUCLEOTIDE SEQUENCE [LARGE SCALE GENOMIC DNA]</scope>
    <source>
        <strain evidence="6">cv. AL8/78</strain>
    </source>
</reference>
<dbReference type="EnsemblPlants" id="AET2Gv20956900.48">
    <property type="protein sequence ID" value="AET2Gv20956900.48"/>
    <property type="gene ID" value="AET2Gv20956900"/>
</dbReference>
<keyword evidence="3" id="KW-0460">Magnesium</keyword>
<dbReference type="AlphaFoldDB" id="A0A453CTQ6"/>
<reference evidence="7" key="1">
    <citation type="journal article" date="2014" name="Science">
        <title>Ancient hybridizations among the ancestral genomes of bread wheat.</title>
        <authorList>
            <consortium name="International Wheat Genome Sequencing Consortium,"/>
            <person name="Marcussen T."/>
            <person name="Sandve S.R."/>
            <person name="Heier L."/>
            <person name="Spannagl M."/>
            <person name="Pfeifer M."/>
            <person name="Jakobsen K.S."/>
            <person name="Wulff B.B."/>
            <person name="Steuernagel B."/>
            <person name="Mayer K.F."/>
            <person name="Olsen O.A."/>
        </authorList>
    </citation>
    <scope>NUCLEOTIDE SEQUENCE [LARGE SCALE GENOMIC DNA]</scope>
    <source>
        <strain evidence="7">cv. AL8/78</strain>
    </source>
</reference>
<dbReference type="InterPro" id="IPR023298">
    <property type="entry name" value="ATPase_P-typ_TM_dom_sf"/>
</dbReference>
<feature type="transmembrane region" description="Helical" evidence="4">
    <location>
        <begin position="125"/>
        <end position="146"/>
    </location>
</feature>
<evidence type="ECO:0000313" key="7">
    <source>
        <dbReference type="Proteomes" id="UP000015105"/>
    </source>
</evidence>
<feature type="domain" description="Cation-transporting P-type ATPase C-terminal" evidence="5">
    <location>
        <begin position="22"/>
        <end position="146"/>
    </location>
</feature>
<organism evidence="6 7">
    <name type="scientific">Aegilops tauschii subsp. strangulata</name>
    <name type="common">Goatgrass</name>
    <dbReference type="NCBI Taxonomy" id="200361"/>
    <lineage>
        <taxon>Eukaryota</taxon>
        <taxon>Viridiplantae</taxon>
        <taxon>Streptophyta</taxon>
        <taxon>Embryophyta</taxon>
        <taxon>Tracheophyta</taxon>
        <taxon>Spermatophyta</taxon>
        <taxon>Magnoliopsida</taxon>
        <taxon>Liliopsida</taxon>
        <taxon>Poales</taxon>
        <taxon>Poaceae</taxon>
        <taxon>BOP clade</taxon>
        <taxon>Pooideae</taxon>
        <taxon>Triticodae</taxon>
        <taxon>Triticeae</taxon>
        <taxon>Triticinae</taxon>
        <taxon>Aegilops</taxon>
    </lineage>
</organism>
<dbReference type="SUPFAM" id="SSF81665">
    <property type="entry name" value="Calcium ATPase, transmembrane domain M"/>
    <property type="match status" value="1"/>
</dbReference>
<reference evidence="7" key="2">
    <citation type="journal article" date="2017" name="Nat. Plants">
        <title>The Aegilops tauschii genome reveals multiple impacts of transposons.</title>
        <authorList>
            <person name="Zhao G."/>
            <person name="Zou C."/>
            <person name="Li K."/>
            <person name="Wang K."/>
            <person name="Li T."/>
            <person name="Gao L."/>
            <person name="Zhang X."/>
            <person name="Wang H."/>
            <person name="Yang Z."/>
            <person name="Liu X."/>
            <person name="Jiang W."/>
            <person name="Mao L."/>
            <person name="Kong X."/>
            <person name="Jiao Y."/>
            <person name="Jia J."/>
        </authorList>
    </citation>
    <scope>NUCLEOTIDE SEQUENCE [LARGE SCALE GENOMIC DNA]</scope>
    <source>
        <strain evidence="7">cv. AL8/78</strain>
    </source>
</reference>
<proteinExistence type="predicted"/>
<dbReference type="Pfam" id="PF00689">
    <property type="entry name" value="Cation_ATPase_C"/>
    <property type="match status" value="1"/>
</dbReference>
<feature type="transmembrane region" description="Helical" evidence="4">
    <location>
        <begin position="93"/>
        <end position="113"/>
    </location>
</feature>
<dbReference type="GO" id="GO:0005886">
    <property type="term" value="C:plasma membrane"/>
    <property type="evidence" value="ECO:0007669"/>
    <property type="project" value="TreeGrafter"/>
</dbReference>
<keyword evidence="4" id="KW-0472">Membrane</keyword>
<dbReference type="PANTHER" id="PTHR24093:SF369">
    <property type="entry name" value="CALCIUM-TRANSPORTING ATPASE"/>
    <property type="match status" value="1"/>
</dbReference>
<keyword evidence="7" id="KW-1185">Reference proteome</keyword>
<name>A0A453CTQ6_AEGTS</name>
<keyword evidence="4" id="KW-0812">Transmembrane</keyword>
<reference evidence="6" key="3">
    <citation type="journal article" date="2017" name="Nature">
        <title>Genome sequence of the progenitor of the wheat D genome Aegilops tauschii.</title>
        <authorList>
            <person name="Luo M.C."/>
            <person name="Gu Y.Q."/>
            <person name="Puiu D."/>
            <person name="Wang H."/>
            <person name="Twardziok S.O."/>
            <person name="Deal K.R."/>
            <person name="Huo N."/>
            <person name="Zhu T."/>
            <person name="Wang L."/>
            <person name="Wang Y."/>
            <person name="McGuire P.E."/>
            <person name="Liu S."/>
            <person name="Long H."/>
            <person name="Ramasamy R.K."/>
            <person name="Rodriguez J.C."/>
            <person name="Van S.L."/>
            <person name="Yuan L."/>
            <person name="Wang Z."/>
            <person name="Xia Z."/>
            <person name="Xiao L."/>
            <person name="Anderson O.D."/>
            <person name="Ouyang S."/>
            <person name="Liang Y."/>
            <person name="Zimin A.V."/>
            <person name="Pertea G."/>
            <person name="Qi P."/>
            <person name="Bennetzen J.L."/>
            <person name="Dai X."/>
            <person name="Dawson M.W."/>
            <person name="Muller H.G."/>
            <person name="Kugler K."/>
            <person name="Rivarola-Duarte L."/>
            <person name="Spannagl M."/>
            <person name="Mayer K.F.X."/>
            <person name="Lu F.H."/>
            <person name="Bevan M.W."/>
            <person name="Leroy P."/>
            <person name="Li P."/>
            <person name="You F.M."/>
            <person name="Sun Q."/>
            <person name="Liu Z."/>
            <person name="Lyons E."/>
            <person name="Wicker T."/>
            <person name="Salzberg S.L."/>
            <person name="Devos K.M."/>
            <person name="Dvorak J."/>
        </authorList>
    </citation>
    <scope>NUCLEOTIDE SEQUENCE [LARGE SCALE GENOMIC DNA]</scope>
    <source>
        <strain evidence="6">cv. AL8/78</strain>
    </source>
</reference>
<sequence length="182" mass="20536">MLYMHFTLLFISVAILLPNELFLQAFYQVAILLTLTFKGLTLLRLEHDNPAHAEILKNTFIFNTFVLCQVFSEFNARKPDELNIFKGIAGNKLFIAIIAITVVLQVLIIEFLGKFTTTVRLSWQLWLVSIGLAFVSWPLALVGKLIPVPDRPFLDMFTCCCPGKKEADDGKEDSGVKNIEVV</sequence>
<reference evidence="6" key="4">
    <citation type="submission" date="2019-03" db="UniProtKB">
        <authorList>
            <consortium name="EnsemblPlants"/>
        </authorList>
    </citation>
    <scope>IDENTIFICATION</scope>
</reference>
<dbReference type="InterPro" id="IPR006068">
    <property type="entry name" value="ATPase_P-typ_cation-transptr_C"/>
</dbReference>
<dbReference type="PANTHER" id="PTHR24093">
    <property type="entry name" value="CATION TRANSPORTING ATPASE"/>
    <property type="match status" value="1"/>
</dbReference>
<protein>
    <recommendedName>
        <fullName evidence="5">Cation-transporting P-type ATPase C-terminal domain-containing protein</fullName>
    </recommendedName>
</protein>
<accession>A0A453CTQ6</accession>
<dbReference type="Proteomes" id="UP000015105">
    <property type="component" value="Chromosome 2D"/>
</dbReference>
<evidence type="ECO:0000259" key="5">
    <source>
        <dbReference type="Pfam" id="PF00689"/>
    </source>
</evidence>
<keyword evidence="4" id="KW-1133">Transmembrane helix</keyword>
<dbReference type="GO" id="GO:0005388">
    <property type="term" value="F:P-type calcium transporter activity"/>
    <property type="evidence" value="ECO:0007669"/>
    <property type="project" value="TreeGrafter"/>
</dbReference>